<dbReference type="InterPro" id="IPR002933">
    <property type="entry name" value="Peptidase_M20"/>
</dbReference>
<dbReference type="InterPro" id="IPR011650">
    <property type="entry name" value="Peptidase_M20_dimer"/>
</dbReference>
<proteinExistence type="inferred from homology"/>
<dbReference type="Gene3D" id="3.40.630.10">
    <property type="entry name" value="Zn peptidases"/>
    <property type="match status" value="1"/>
</dbReference>
<dbReference type="PANTHER" id="PTHR45962">
    <property type="entry name" value="N-FATTY-ACYL-AMINO ACID SYNTHASE/HYDROLASE PM20D1"/>
    <property type="match status" value="1"/>
</dbReference>
<dbReference type="GO" id="GO:0046872">
    <property type="term" value="F:metal ion binding"/>
    <property type="evidence" value="ECO:0007669"/>
    <property type="project" value="UniProtKB-KW"/>
</dbReference>
<dbReference type="InterPro" id="IPR036264">
    <property type="entry name" value="Bact_exopeptidase_dim_dom"/>
</dbReference>
<keyword evidence="3" id="KW-0479">Metal-binding</keyword>
<comment type="similarity">
    <text evidence="1">Belongs to the peptidase M20A family.</text>
</comment>
<evidence type="ECO:0000256" key="4">
    <source>
        <dbReference type="ARBA" id="ARBA00022801"/>
    </source>
</evidence>
<name>A0A192A587_9RALS</name>
<dbReference type="InterPro" id="IPR001261">
    <property type="entry name" value="ArgE/DapE_CS"/>
</dbReference>
<dbReference type="NCBIfam" id="NF006596">
    <property type="entry name" value="PRK09133.1"/>
    <property type="match status" value="1"/>
</dbReference>
<sequence>MRFQCRRVSVRALVSAAVLACSAGAIAQTIPASKPAPTTLTPEQQRYHDIYKELVEINTTHSVGDTTQAARAMEKRLADAGFAASDMQVIEPFPKKGNLVLRYKGTGAKQPILLLAHIDVVEAKREDWKTDPFKLQETDGYFTARGSIDDKAMASAFVSVLGQLKQEGFKPARDIILALTTDEERGDVPSNGAYWIVNNKPELVKAEFGINEGGGGELRGGKPVLHRIQVAEKMYTTYELEVRDVGGHSSVPTKTNPVYALSAALDRLGAYQFPVKLADVTQTYFARSAPLATGQLADDMRSVGTGKPDQAAIDRLSAIPFYNAQLRTTCVATMVNAGHAENALPQSAKATVNCRILPHDDPADIDRQLKQVIGNDKIAVRYINKPLASPASPLNGDLVKTVDALTQQTWGVPVIPAMSTGATDSRFMRNAGIPMYGVSGLFTEPADLRTHGLDERIEIARLYDGREFLYRLVKQLAE</sequence>
<dbReference type="PROSITE" id="PS00758">
    <property type="entry name" value="ARGE_DAPE_CPG2_1"/>
    <property type="match status" value="1"/>
</dbReference>
<dbReference type="RefSeq" id="WP_064808208.1">
    <property type="nucleotide sequence ID" value="NZ_CP016023.1"/>
</dbReference>
<dbReference type="GeneID" id="61529102"/>
<dbReference type="Pfam" id="PF07687">
    <property type="entry name" value="M20_dimer"/>
    <property type="match status" value="1"/>
</dbReference>
<dbReference type="SUPFAM" id="SSF55031">
    <property type="entry name" value="Bacterial exopeptidase dimerisation domain"/>
    <property type="match status" value="1"/>
</dbReference>
<dbReference type="GO" id="GO:0006508">
    <property type="term" value="P:proteolysis"/>
    <property type="evidence" value="ECO:0007669"/>
    <property type="project" value="UniProtKB-KW"/>
</dbReference>
<evidence type="ECO:0000313" key="7">
    <source>
        <dbReference type="Proteomes" id="UP000078572"/>
    </source>
</evidence>
<organism evidence="6 7">
    <name type="scientific">Ralstonia insidiosa</name>
    <dbReference type="NCBI Taxonomy" id="190721"/>
    <lineage>
        <taxon>Bacteria</taxon>
        <taxon>Pseudomonadati</taxon>
        <taxon>Pseudomonadota</taxon>
        <taxon>Betaproteobacteria</taxon>
        <taxon>Burkholderiales</taxon>
        <taxon>Burkholderiaceae</taxon>
        <taxon>Ralstonia</taxon>
    </lineage>
</organism>
<dbReference type="PANTHER" id="PTHR45962:SF1">
    <property type="entry name" value="N-FATTY-ACYL-AMINO ACID SYNTHASE_HYDROLASE PM20D1"/>
    <property type="match status" value="1"/>
</dbReference>
<dbReference type="Gene3D" id="3.30.70.360">
    <property type="match status" value="1"/>
</dbReference>
<dbReference type="SUPFAM" id="SSF53187">
    <property type="entry name" value="Zn-dependent exopeptidases"/>
    <property type="match status" value="1"/>
</dbReference>
<reference evidence="7" key="1">
    <citation type="submission" date="2016-06" db="EMBL/GenBank/DDBJ databases">
        <authorList>
            <person name="Xu Y."/>
            <person name="Nagy A."/>
            <person name="Yan X."/>
            <person name="Kim S.W."/>
            <person name="Haley B."/>
            <person name="Liu N.T."/>
            <person name="Nou X."/>
        </authorList>
    </citation>
    <scope>NUCLEOTIDE SEQUENCE [LARGE SCALE GENOMIC DNA]</scope>
    <source>
        <strain evidence="7">ATCC 49129</strain>
    </source>
</reference>
<dbReference type="InterPro" id="IPR047177">
    <property type="entry name" value="Pept_M20A"/>
</dbReference>
<keyword evidence="2" id="KW-0645">Protease</keyword>
<evidence type="ECO:0000256" key="2">
    <source>
        <dbReference type="ARBA" id="ARBA00022670"/>
    </source>
</evidence>
<dbReference type="EMBL" id="CP016023">
    <property type="protein sequence ID" value="ANJ75549.1"/>
    <property type="molecule type" value="Genomic_DNA"/>
</dbReference>
<keyword evidence="4" id="KW-0378">Hydrolase</keyword>
<dbReference type="Gene3D" id="1.10.150.900">
    <property type="match status" value="1"/>
</dbReference>
<gene>
    <name evidence="6" type="ORF">A9Y76_23955</name>
</gene>
<evidence type="ECO:0000313" key="6">
    <source>
        <dbReference type="EMBL" id="ANJ75549.1"/>
    </source>
</evidence>
<accession>A0A192A587</accession>
<dbReference type="GO" id="GO:0008233">
    <property type="term" value="F:peptidase activity"/>
    <property type="evidence" value="ECO:0007669"/>
    <property type="project" value="UniProtKB-KW"/>
</dbReference>
<evidence type="ECO:0000256" key="5">
    <source>
        <dbReference type="ARBA" id="ARBA00022833"/>
    </source>
</evidence>
<evidence type="ECO:0000256" key="1">
    <source>
        <dbReference type="ARBA" id="ARBA00006247"/>
    </source>
</evidence>
<keyword evidence="7" id="KW-1185">Reference proteome</keyword>
<dbReference type="STRING" id="190721.ACS15_5194"/>
<protein>
    <submittedName>
        <fullName evidence="6">Peptidase M20</fullName>
    </submittedName>
</protein>
<dbReference type="Proteomes" id="UP000078572">
    <property type="component" value="Chromosome 2"/>
</dbReference>
<dbReference type="AlphaFoldDB" id="A0A192A587"/>
<dbReference type="PROSITE" id="PS00759">
    <property type="entry name" value="ARGE_DAPE_CPG2_2"/>
    <property type="match status" value="1"/>
</dbReference>
<dbReference type="OrthoDB" id="3665926at2"/>
<dbReference type="Pfam" id="PF01546">
    <property type="entry name" value="Peptidase_M20"/>
    <property type="match status" value="1"/>
</dbReference>
<keyword evidence="5" id="KW-0862">Zinc</keyword>
<evidence type="ECO:0000256" key="3">
    <source>
        <dbReference type="ARBA" id="ARBA00022723"/>
    </source>
</evidence>